<sequence>MSRELVKGAKRTSYDADTRRMAFIMPDHAAAASWHAKTILFWGKRLQLLCPATMKRDDITAPYLPATSAGRHQVQYQVRVLVNGVEASTVQAILAYRVSCAVTFVSRGCSYGLDVYGYNFFVATFDTVSYPEQLKLVTNIATSGTEIFLHHFGNAFLFNLVIAISLECQVRRAQRRLSSTASSRVHRYAHCSSSRQWIGFQPLGRGWSSAACLWIGG</sequence>
<dbReference type="Proteomes" id="UP000011713">
    <property type="component" value="Unassembled WGS sequence"/>
</dbReference>
<dbReference type="HOGENOM" id="CLU_1274394_0_0_1"/>
<name>M4BC47_HYAAE</name>
<protein>
    <submittedName>
        <fullName evidence="1">Uncharacterized protein</fullName>
    </submittedName>
</protein>
<proteinExistence type="predicted"/>
<dbReference type="EnsemblProtists" id="HpaT803862">
    <property type="protein sequence ID" value="HpaP803862"/>
    <property type="gene ID" value="HpaG803862"/>
</dbReference>
<evidence type="ECO:0000313" key="2">
    <source>
        <dbReference type="Proteomes" id="UP000011713"/>
    </source>
</evidence>
<reference evidence="2" key="1">
    <citation type="journal article" date="2010" name="Science">
        <title>Signatures of adaptation to obligate biotrophy in the Hyaloperonospora arabidopsidis genome.</title>
        <authorList>
            <person name="Baxter L."/>
            <person name="Tripathy S."/>
            <person name="Ishaque N."/>
            <person name="Boot N."/>
            <person name="Cabral A."/>
            <person name="Kemen E."/>
            <person name="Thines M."/>
            <person name="Ah-Fong A."/>
            <person name="Anderson R."/>
            <person name="Badejoko W."/>
            <person name="Bittner-Eddy P."/>
            <person name="Boore J.L."/>
            <person name="Chibucos M.C."/>
            <person name="Coates M."/>
            <person name="Dehal P."/>
            <person name="Delehaunty K."/>
            <person name="Dong S."/>
            <person name="Downton P."/>
            <person name="Dumas B."/>
            <person name="Fabro G."/>
            <person name="Fronick C."/>
            <person name="Fuerstenberg S.I."/>
            <person name="Fulton L."/>
            <person name="Gaulin E."/>
            <person name="Govers F."/>
            <person name="Hughes L."/>
            <person name="Humphray S."/>
            <person name="Jiang R.H."/>
            <person name="Judelson H."/>
            <person name="Kamoun S."/>
            <person name="Kyung K."/>
            <person name="Meijer H."/>
            <person name="Minx P."/>
            <person name="Morris P."/>
            <person name="Nelson J."/>
            <person name="Phuntumart V."/>
            <person name="Qutob D."/>
            <person name="Rehmany A."/>
            <person name="Rougon-Cardoso A."/>
            <person name="Ryden P."/>
            <person name="Torto-Alalibo T."/>
            <person name="Studholme D."/>
            <person name="Wang Y."/>
            <person name="Win J."/>
            <person name="Wood J."/>
            <person name="Clifton S.W."/>
            <person name="Rogers J."/>
            <person name="Van den Ackerveken G."/>
            <person name="Jones J.D."/>
            <person name="McDowell J.M."/>
            <person name="Beynon J."/>
            <person name="Tyler B.M."/>
        </authorList>
    </citation>
    <scope>NUCLEOTIDE SEQUENCE [LARGE SCALE GENOMIC DNA]</scope>
    <source>
        <strain evidence="2">Emoy2</strain>
    </source>
</reference>
<organism evidence="1 2">
    <name type="scientific">Hyaloperonospora arabidopsidis (strain Emoy2)</name>
    <name type="common">Downy mildew agent</name>
    <name type="synonym">Peronospora arabidopsidis</name>
    <dbReference type="NCBI Taxonomy" id="559515"/>
    <lineage>
        <taxon>Eukaryota</taxon>
        <taxon>Sar</taxon>
        <taxon>Stramenopiles</taxon>
        <taxon>Oomycota</taxon>
        <taxon>Peronosporomycetes</taxon>
        <taxon>Peronosporales</taxon>
        <taxon>Peronosporaceae</taxon>
        <taxon>Hyaloperonospora</taxon>
    </lineage>
</organism>
<dbReference type="InParanoid" id="M4BC47"/>
<evidence type="ECO:0000313" key="1">
    <source>
        <dbReference type="EnsemblProtists" id="HpaP803862"/>
    </source>
</evidence>
<keyword evidence="2" id="KW-1185">Reference proteome</keyword>
<accession>M4BC47</accession>
<dbReference type="VEuPathDB" id="FungiDB:HpaG803862"/>
<dbReference type="AlphaFoldDB" id="M4BC47"/>
<reference evidence="1" key="2">
    <citation type="submission" date="2015-06" db="UniProtKB">
        <authorList>
            <consortium name="EnsemblProtists"/>
        </authorList>
    </citation>
    <scope>IDENTIFICATION</scope>
    <source>
        <strain evidence="1">Emoy2</strain>
    </source>
</reference>
<dbReference type="EMBL" id="JH598116">
    <property type="status" value="NOT_ANNOTATED_CDS"/>
    <property type="molecule type" value="Genomic_DNA"/>
</dbReference>